<gene>
    <name evidence="5" type="ORF">E6W39_06255</name>
</gene>
<feature type="domain" description="FAD/NAD(P)-binding" evidence="4">
    <location>
        <begin position="13"/>
        <end position="131"/>
    </location>
</feature>
<dbReference type="Proteomes" id="UP000319103">
    <property type="component" value="Unassembled WGS sequence"/>
</dbReference>
<keyword evidence="2" id="KW-0560">Oxidoreductase</keyword>
<evidence type="ECO:0000256" key="1">
    <source>
        <dbReference type="ARBA" id="ARBA00022630"/>
    </source>
</evidence>
<dbReference type="InterPro" id="IPR036188">
    <property type="entry name" value="FAD/NAD-bd_sf"/>
</dbReference>
<dbReference type="InterPro" id="IPR050097">
    <property type="entry name" value="Ferredoxin-NADP_redctase_2"/>
</dbReference>
<dbReference type="RefSeq" id="WP_141632667.1">
    <property type="nucleotide sequence ID" value="NZ_VIGB01000003.1"/>
</dbReference>
<keyword evidence="6" id="KW-1185">Reference proteome</keyword>
<evidence type="ECO:0000313" key="6">
    <source>
        <dbReference type="Proteomes" id="UP000319103"/>
    </source>
</evidence>
<evidence type="ECO:0000256" key="2">
    <source>
        <dbReference type="ARBA" id="ARBA00023002"/>
    </source>
</evidence>
<evidence type="ECO:0000256" key="3">
    <source>
        <dbReference type="ARBA" id="ARBA00048132"/>
    </source>
</evidence>
<accession>A0A540VYV6</accession>
<dbReference type="InterPro" id="IPR023753">
    <property type="entry name" value="FAD/NAD-binding_dom"/>
</dbReference>
<name>A0A540VYV6_9ACTN</name>
<reference evidence="5 6" key="1">
    <citation type="submission" date="2019-06" db="EMBL/GenBank/DDBJ databases">
        <title>Description of Kitasatospora acidophila sp. nov. isolated from pine grove soil, and reclassification of Streptomyces novaecaesareae to Kitasatospora novaeceasareae comb. nov.</title>
        <authorList>
            <person name="Kim M.J."/>
        </authorList>
    </citation>
    <scope>NUCLEOTIDE SEQUENCE [LARGE SCALE GENOMIC DNA]</scope>
    <source>
        <strain evidence="5 6">MMS16-CNU292</strain>
    </source>
</reference>
<dbReference type="OrthoDB" id="4289510at2"/>
<dbReference type="PRINTS" id="PR00368">
    <property type="entry name" value="FADPNR"/>
</dbReference>
<dbReference type="PANTHER" id="PTHR48105">
    <property type="entry name" value="THIOREDOXIN REDUCTASE 1-RELATED-RELATED"/>
    <property type="match status" value="1"/>
</dbReference>
<dbReference type="Pfam" id="PF07992">
    <property type="entry name" value="Pyr_redox_2"/>
    <property type="match status" value="1"/>
</dbReference>
<keyword evidence="1" id="KW-0285">Flavoprotein</keyword>
<dbReference type="SUPFAM" id="SSF51905">
    <property type="entry name" value="FAD/NAD(P)-binding domain"/>
    <property type="match status" value="1"/>
</dbReference>
<organism evidence="5 6">
    <name type="scientific">Kitasatospora acidiphila</name>
    <dbReference type="NCBI Taxonomy" id="2567942"/>
    <lineage>
        <taxon>Bacteria</taxon>
        <taxon>Bacillati</taxon>
        <taxon>Actinomycetota</taxon>
        <taxon>Actinomycetes</taxon>
        <taxon>Kitasatosporales</taxon>
        <taxon>Streptomycetaceae</taxon>
        <taxon>Kitasatospora</taxon>
    </lineage>
</organism>
<dbReference type="EMBL" id="VIGB01000003">
    <property type="protein sequence ID" value="TQF01945.1"/>
    <property type="molecule type" value="Genomic_DNA"/>
</dbReference>
<comment type="catalytic activity">
    <reaction evidence="3">
        <text>[thioredoxin]-dithiol + NADP(+) = [thioredoxin]-disulfide + NADPH + H(+)</text>
        <dbReference type="Rhea" id="RHEA:20345"/>
        <dbReference type="Rhea" id="RHEA-COMP:10698"/>
        <dbReference type="Rhea" id="RHEA-COMP:10700"/>
        <dbReference type="ChEBI" id="CHEBI:15378"/>
        <dbReference type="ChEBI" id="CHEBI:29950"/>
        <dbReference type="ChEBI" id="CHEBI:50058"/>
        <dbReference type="ChEBI" id="CHEBI:57783"/>
        <dbReference type="ChEBI" id="CHEBI:58349"/>
        <dbReference type="EC" id="1.8.1.9"/>
    </reaction>
</comment>
<comment type="caution">
    <text evidence="5">The sequence shown here is derived from an EMBL/GenBank/DDBJ whole genome shotgun (WGS) entry which is preliminary data.</text>
</comment>
<protein>
    <submittedName>
        <fullName evidence="5">FAD-dependent oxidoreductase</fullName>
    </submittedName>
</protein>
<sequence length="319" mass="33859">MRWSAVDIPSPHDLIIIGGGPAGCAAAVMAASVGMRSVLVEPRSLCHTLRRIPALGNVLGFTAGPALADAITADVHRSGLCEVLLSEHAEYLDADENQATVGLASGRRLTAPFAIVATGVRPAHLSETPWISHHSSSHLTTPPLWEADPSALKNRTVLVLGADRPLGTLLRAHPDLPTRLLVLHPAADDYKAEEARHDSRVELIRINHIALEEQQDGTLAATGTTNDGRTGRWPADAAFLNVGSIPATLRGLLATDASGYCPPDRQHPRVLTVGDLRSSRGQRIMIATGSGSEAALHAYYTTRLDQQRPGTPAQSFEAA</sequence>
<dbReference type="Gene3D" id="3.50.50.60">
    <property type="entry name" value="FAD/NAD(P)-binding domain"/>
    <property type="match status" value="2"/>
</dbReference>
<dbReference type="AlphaFoldDB" id="A0A540VYV6"/>
<dbReference type="PRINTS" id="PR00469">
    <property type="entry name" value="PNDRDTASEII"/>
</dbReference>
<evidence type="ECO:0000313" key="5">
    <source>
        <dbReference type="EMBL" id="TQF01945.1"/>
    </source>
</evidence>
<proteinExistence type="predicted"/>
<evidence type="ECO:0000259" key="4">
    <source>
        <dbReference type="Pfam" id="PF07992"/>
    </source>
</evidence>
<dbReference type="GO" id="GO:0004791">
    <property type="term" value="F:thioredoxin-disulfide reductase (NADPH) activity"/>
    <property type="evidence" value="ECO:0007669"/>
    <property type="project" value="UniProtKB-EC"/>
</dbReference>